<dbReference type="InterPro" id="IPR011009">
    <property type="entry name" value="Kinase-like_dom_sf"/>
</dbReference>
<dbReference type="Proteomes" id="UP000247702">
    <property type="component" value="Unassembled WGS sequence"/>
</dbReference>
<keyword evidence="7" id="KW-1185">Reference proteome</keyword>
<name>A0A2Z6QC97_9GLOM</name>
<dbReference type="GO" id="GO:0005524">
    <property type="term" value="F:ATP binding"/>
    <property type="evidence" value="ECO:0007669"/>
    <property type="project" value="UniProtKB-KW"/>
</dbReference>
<dbReference type="PROSITE" id="PS50011">
    <property type="entry name" value="PROTEIN_KINASE_DOM"/>
    <property type="match status" value="1"/>
</dbReference>
<feature type="domain" description="Protein kinase" evidence="5">
    <location>
        <begin position="426"/>
        <end position="726"/>
    </location>
</feature>
<proteinExistence type="predicted"/>
<keyword evidence="4" id="KW-0067">ATP-binding</keyword>
<protein>
    <recommendedName>
        <fullName evidence="5">Protein kinase domain-containing protein</fullName>
    </recommendedName>
</protein>
<evidence type="ECO:0000313" key="6">
    <source>
        <dbReference type="EMBL" id="GBB83299.1"/>
    </source>
</evidence>
<accession>A0A2Z6QC97</accession>
<evidence type="ECO:0000256" key="1">
    <source>
        <dbReference type="ARBA" id="ARBA00022679"/>
    </source>
</evidence>
<evidence type="ECO:0000313" key="7">
    <source>
        <dbReference type="Proteomes" id="UP000247702"/>
    </source>
</evidence>
<evidence type="ECO:0000256" key="4">
    <source>
        <dbReference type="ARBA" id="ARBA00022840"/>
    </source>
</evidence>
<dbReference type="GO" id="GO:0004674">
    <property type="term" value="F:protein serine/threonine kinase activity"/>
    <property type="evidence" value="ECO:0007669"/>
    <property type="project" value="TreeGrafter"/>
</dbReference>
<dbReference type="PANTHER" id="PTHR44329:SF288">
    <property type="entry name" value="MITOGEN-ACTIVATED PROTEIN KINASE KINASE KINASE 20"/>
    <property type="match status" value="1"/>
</dbReference>
<evidence type="ECO:0000256" key="3">
    <source>
        <dbReference type="ARBA" id="ARBA00022777"/>
    </source>
</evidence>
<dbReference type="Gene3D" id="1.10.510.10">
    <property type="entry name" value="Transferase(Phosphotransferase) domain 1"/>
    <property type="match status" value="1"/>
</dbReference>
<keyword evidence="2" id="KW-0547">Nucleotide-binding</keyword>
<keyword evidence="3" id="KW-0418">Kinase</keyword>
<dbReference type="InterPro" id="IPR000719">
    <property type="entry name" value="Prot_kinase_dom"/>
</dbReference>
<dbReference type="SUPFAM" id="SSF56112">
    <property type="entry name" value="Protein kinase-like (PK-like)"/>
    <property type="match status" value="1"/>
</dbReference>
<reference evidence="6 7" key="1">
    <citation type="submission" date="2017-11" db="EMBL/GenBank/DDBJ databases">
        <title>The genome of Rhizophagus clarus HR1 reveals common genetic basis of auxotrophy among arbuscular mycorrhizal fungi.</title>
        <authorList>
            <person name="Kobayashi Y."/>
        </authorList>
    </citation>
    <scope>NUCLEOTIDE SEQUENCE [LARGE SCALE GENOMIC DNA]</scope>
    <source>
        <strain evidence="6 7">HR1</strain>
    </source>
</reference>
<dbReference type="Pfam" id="PF07714">
    <property type="entry name" value="PK_Tyr_Ser-Thr"/>
    <property type="match status" value="1"/>
</dbReference>
<evidence type="ECO:0000259" key="5">
    <source>
        <dbReference type="PROSITE" id="PS50011"/>
    </source>
</evidence>
<dbReference type="PANTHER" id="PTHR44329">
    <property type="entry name" value="SERINE/THREONINE-PROTEIN KINASE TNNI3K-RELATED"/>
    <property type="match status" value="1"/>
</dbReference>
<sequence>MTHNNSNVDETEQLDVTTENDEHLIITIPLPRPDKAFLDDIQKIYSNDFQEDCTDNDVTLDYLFASWNWMRTVQSYYDEYFGEDAIQPDYAAMSPDNAYQDVLFELEAIDLFGVREFTKFNPELKPIPRASVLWKFSEQDIPNWETLRSMYRDCPDMKSWIHCGFDMWQMCRMYQLYKERPENADILRSIVGDYPYKRNENSYEKSSKYTQDTLSKEEYTLLSVLIDYPRIKFGHFCEFIPYKELYDILPLDTNHLTQSLQKTSWNDAKFEKLTEWFQDLVSAGITKIARWNPWRGRRSYIWVNNWLTFAHETTKYSPYGDKKAPLTLLLSPKIPNKLFNRRDYWDEFSDCGLTRQVPHAKPLMVQTFPGFCYRFFKEKHGENSAKKLFTMRVDVPDNAQRLQRELGDLYERDFGHFIEWIPYENLSNVTYMTRGGFGRIYTAKWKPQQNVDLSRYQRDLSGNDPIPVALKYIFNAEKITESFLRELNVVVHALSAYPIGFVKFWGLTRRPVSKTIESISEKNSLPPSNAILLVMEFATHGTLRDFLLFKKSSMNWTKKIDIAYFIANGIKIALHSKGIAHRDLHPGNILMLNVSNGPKSSIRGCVTDVGLSGYVQGENAVKAGEQKGVLGVLPYIAPEVLRGEPYTLAADVYSLGIILWQIAANRSPFSDRLYDISLKREICEGLREKLIPHIPKDYQNIYTQCWDEDPEKRPTMNDVVWKLERLWGDSLDGKLTIDDEGADDNGPEEIMNKSFDNYSQVHSNIIHNNAIYHSRLISTESIFECTVKDSEICWQPSFTIDQEPF</sequence>
<evidence type="ECO:0000256" key="2">
    <source>
        <dbReference type="ARBA" id="ARBA00022741"/>
    </source>
</evidence>
<dbReference type="EMBL" id="BEXD01000006">
    <property type="protein sequence ID" value="GBB83299.1"/>
    <property type="molecule type" value="Genomic_DNA"/>
</dbReference>
<keyword evidence="1" id="KW-0808">Transferase</keyword>
<dbReference type="InterPro" id="IPR001245">
    <property type="entry name" value="Ser-Thr/Tyr_kinase_cat_dom"/>
</dbReference>
<gene>
    <name evidence="6" type="ORF">RclHR1_10020003</name>
</gene>
<dbReference type="AlphaFoldDB" id="A0A2Z6QC97"/>
<organism evidence="6 7">
    <name type="scientific">Rhizophagus clarus</name>
    <dbReference type="NCBI Taxonomy" id="94130"/>
    <lineage>
        <taxon>Eukaryota</taxon>
        <taxon>Fungi</taxon>
        <taxon>Fungi incertae sedis</taxon>
        <taxon>Mucoromycota</taxon>
        <taxon>Glomeromycotina</taxon>
        <taxon>Glomeromycetes</taxon>
        <taxon>Glomerales</taxon>
        <taxon>Glomeraceae</taxon>
        <taxon>Rhizophagus</taxon>
    </lineage>
</organism>
<comment type="caution">
    <text evidence="6">The sequence shown here is derived from an EMBL/GenBank/DDBJ whole genome shotgun (WGS) entry which is preliminary data.</text>
</comment>
<dbReference type="InterPro" id="IPR051681">
    <property type="entry name" value="Ser/Thr_Kinases-Pseudokinases"/>
</dbReference>